<dbReference type="OrthoDB" id="9770965at2"/>
<keyword evidence="2 4" id="KW-0442">Lipid degradation</keyword>
<evidence type="ECO:0000256" key="3">
    <source>
        <dbReference type="ARBA" id="ARBA00023098"/>
    </source>
</evidence>
<dbReference type="SUPFAM" id="SSF52151">
    <property type="entry name" value="FabD/lysophospholipase-like"/>
    <property type="match status" value="1"/>
</dbReference>
<feature type="active site" description="Nucleophile" evidence="4">
    <location>
        <position position="59"/>
    </location>
</feature>
<accession>A0A5C6E5U6</accession>
<dbReference type="InterPro" id="IPR050301">
    <property type="entry name" value="NTE"/>
</dbReference>
<dbReference type="GO" id="GO:0016042">
    <property type="term" value="P:lipid catabolic process"/>
    <property type="evidence" value="ECO:0007669"/>
    <property type="project" value="UniProtKB-UniRule"/>
</dbReference>
<dbReference type="EMBL" id="SJPV01000001">
    <property type="protein sequence ID" value="TWU42499.1"/>
    <property type="molecule type" value="Genomic_DNA"/>
</dbReference>
<dbReference type="GO" id="GO:0016787">
    <property type="term" value="F:hydrolase activity"/>
    <property type="evidence" value="ECO:0007669"/>
    <property type="project" value="UniProtKB-UniRule"/>
</dbReference>
<evidence type="ECO:0000313" key="6">
    <source>
        <dbReference type="EMBL" id="TWU42499.1"/>
    </source>
</evidence>
<evidence type="ECO:0000313" key="7">
    <source>
        <dbReference type="Proteomes" id="UP000319143"/>
    </source>
</evidence>
<dbReference type="PANTHER" id="PTHR14226">
    <property type="entry name" value="NEUROPATHY TARGET ESTERASE/SWISS CHEESE D.MELANOGASTER"/>
    <property type="match status" value="1"/>
</dbReference>
<dbReference type="RefSeq" id="WP_146524552.1">
    <property type="nucleotide sequence ID" value="NZ_SJPV01000001.1"/>
</dbReference>
<protein>
    <submittedName>
        <fullName evidence="6">NTE family protein RssA</fullName>
    </submittedName>
</protein>
<feature type="active site" description="Proton acceptor" evidence="4">
    <location>
        <position position="210"/>
    </location>
</feature>
<evidence type="ECO:0000256" key="2">
    <source>
        <dbReference type="ARBA" id="ARBA00022963"/>
    </source>
</evidence>
<comment type="caution">
    <text evidence="6">The sequence shown here is derived from an EMBL/GenBank/DDBJ whole genome shotgun (WGS) entry which is preliminary data.</text>
</comment>
<feature type="short sequence motif" description="GXGXXG" evidence="4">
    <location>
        <begin position="30"/>
        <end position="35"/>
    </location>
</feature>
<dbReference type="InterPro" id="IPR002641">
    <property type="entry name" value="PNPLA_dom"/>
</dbReference>
<dbReference type="Proteomes" id="UP000319143">
    <property type="component" value="Unassembled WGS sequence"/>
</dbReference>
<dbReference type="InterPro" id="IPR016035">
    <property type="entry name" value="Acyl_Trfase/lysoPLipase"/>
</dbReference>
<keyword evidence="7" id="KW-1185">Reference proteome</keyword>
<feature type="short sequence motif" description="GXSXG" evidence="4">
    <location>
        <begin position="57"/>
        <end position="61"/>
    </location>
</feature>
<dbReference type="AlphaFoldDB" id="A0A5C6E5U6"/>
<comment type="caution">
    <text evidence="4">Lacks conserved residue(s) required for the propagation of feature annotation.</text>
</comment>
<sequence>MRKLIDFLGFRSGDAVRQPPMRRAVIALGGGGARGLSHLGAIQAVGEAGIQTERFVGVSIGAMVGAMCAIDPNLRRVETRTIEFLSSPTFARDQRLLFGSTTPHLGDCDSTMMAWYNRVKHLYSAHRRLTRAVTKMSLMPGAILADAIDALIDDTSFADLVTPLSVVAADLRSGHRVVLESGSVRKAVKASMAIPGIFPPVEWDGMLLCDIGVVDSLPSTVAKSYASDMTIAVDVGQAQSHVEDCSTALDVVMRMQDLGERMMRREKSEVADLLIRPHLDGVQWFDFQNPQALIDRGRDAGRKSLAGFLARKAG</sequence>
<proteinExistence type="predicted"/>
<dbReference type="Pfam" id="PF01734">
    <property type="entry name" value="Patatin"/>
    <property type="match status" value="1"/>
</dbReference>
<feature type="domain" description="PNPLA" evidence="5">
    <location>
        <begin position="26"/>
        <end position="223"/>
    </location>
</feature>
<gene>
    <name evidence="6" type="primary">rssA_1</name>
    <name evidence="6" type="ORF">Poly41_07960</name>
</gene>
<organism evidence="6 7">
    <name type="scientific">Novipirellula artificiosorum</name>
    <dbReference type="NCBI Taxonomy" id="2528016"/>
    <lineage>
        <taxon>Bacteria</taxon>
        <taxon>Pseudomonadati</taxon>
        <taxon>Planctomycetota</taxon>
        <taxon>Planctomycetia</taxon>
        <taxon>Pirellulales</taxon>
        <taxon>Pirellulaceae</taxon>
        <taxon>Novipirellula</taxon>
    </lineage>
</organism>
<evidence type="ECO:0000256" key="1">
    <source>
        <dbReference type="ARBA" id="ARBA00022801"/>
    </source>
</evidence>
<dbReference type="PANTHER" id="PTHR14226:SF29">
    <property type="entry name" value="NEUROPATHY TARGET ESTERASE SWS"/>
    <property type="match status" value="1"/>
</dbReference>
<keyword evidence="3 4" id="KW-0443">Lipid metabolism</keyword>
<dbReference type="PROSITE" id="PS51635">
    <property type="entry name" value="PNPLA"/>
    <property type="match status" value="1"/>
</dbReference>
<keyword evidence="1 4" id="KW-0378">Hydrolase</keyword>
<evidence type="ECO:0000256" key="4">
    <source>
        <dbReference type="PROSITE-ProRule" id="PRU01161"/>
    </source>
</evidence>
<reference evidence="6 7" key="1">
    <citation type="submission" date="2019-02" db="EMBL/GenBank/DDBJ databases">
        <title>Deep-cultivation of Planctomycetes and their phenomic and genomic characterization uncovers novel biology.</title>
        <authorList>
            <person name="Wiegand S."/>
            <person name="Jogler M."/>
            <person name="Boedeker C."/>
            <person name="Pinto D."/>
            <person name="Vollmers J."/>
            <person name="Rivas-Marin E."/>
            <person name="Kohn T."/>
            <person name="Peeters S.H."/>
            <person name="Heuer A."/>
            <person name="Rast P."/>
            <person name="Oberbeckmann S."/>
            <person name="Bunk B."/>
            <person name="Jeske O."/>
            <person name="Meyerdierks A."/>
            <person name="Storesund J.E."/>
            <person name="Kallscheuer N."/>
            <person name="Luecker S."/>
            <person name="Lage O.M."/>
            <person name="Pohl T."/>
            <person name="Merkel B.J."/>
            <person name="Hornburger P."/>
            <person name="Mueller R.-W."/>
            <person name="Bruemmer F."/>
            <person name="Labrenz M."/>
            <person name="Spormann A.M."/>
            <person name="Op Den Camp H."/>
            <person name="Overmann J."/>
            <person name="Amann R."/>
            <person name="Jetten M.S.M."/>
            <person name="Mascher T."/>
            <person name="Medema M.H."/>
            <person name="Devos D.P."/>
            <person name="Kaster A.-K."/>
            <person name="Ovreas L."/>
            <person name="Rohde M."/>
            <person name="Galperin M.Y."/>
            <person name="Jogler C."/>
        </authorList>
    </citation>
    <scope>NUCLEOTIDE SEQUENCE [LARGE SCALE GENOMIC DNA]</scope>
    <source>
        <strain evidence="6 7">Poly41</strain>
    </source>
</reference>
<evidence type="ECO:0000259" key="5">
    <source>
        <dbReference type="PROSITE" id="PS51635"/>
    </source>
</evidence>
<name>A0A5C6E5U6_9BACT</name>
<dbReference type="Gene3D" id="3.40.1090.10">
    <property type="entry name" value="Cytosolic phospholipase A2 catalytic domain"/>
    <property type="match status" value="2"/>
</dbReference>